<evidence type="ECO:0000256" key="11">
    <source>
        <dbReference type="ARBA" id="ARBA00023204"/>
    </source>
</evidence>
<dbReference type="InterPro" id="IPR000445">
    <property type="entry name" value="HhH_motif"/>
</dbReference>
<keyword evidence="14" id="KW-0255">Endonuclease</keyword>
<comment type="caution">
    <text evidence="14">The sequence shown here is derived from an EMBL/GenBank/DDBJ whole genome shotgun (WGS) entry which is preliminary data.</text>
</comment>
<evidence type="ECO:0000256" key="6">
    <source>
        <dbReference type="ARBA" id="ARBA00022723"/>
    </source>
</evidence>
<evidence type="ECO:0000256" key="12">
    <source>
        <dbReference type="ARBA" id="ARBA00023295"/>
    </source>
</evidence>
<keyword evidence="6" id="KW-0479">Metal-binding</keyword>
<dbReference type="EMBL" id="PEZP01000039">
    <property type="protein sequence ID" value="PIT97930.1"/>
    <property type="molecule type" value="Genomic_DNA"/>
</dbReference>
<dbReference type="CDD" id="cd00056">
    <property type="entry name" value="ENDO3c"/>
    <property type="match status" value="1"/>
</dbReference>
<dbReference type="Proteomes" id="UP000230731">
    <property type="component" value="Unassembled WGS sequence"/>
</dbReference>
<keyword evidence="8" id="KW-0378">Hydrolase</keyword>
<keyword evidence="11" id="KW-0234">DNA repair</keyword>
<keyword evidence="14" id="KW-0540">Nuclease</keyword>
<dbReference type="GO" id="GO:0006298">
    <property type="term" value="P:mismatch repair"/>
    <property type="evidence" value="ECO:0007669"/>
    <property type="project" value="TreeGrafter"/>
</dbReference>
<dbReference type="InterPro" id="IPR044298">
    <property type="entry name" value="MIG/MutY"/>
</dbReference>
<evidence type="ECO:0000256" key="3">
    <source>
        <dbReference type="ARBA" id="ARBA00008343"/>
    </source>
</evidence>
<dbReference type="InterPro" id="IPR011257">
    <property type="entry name" value="DNA_glycosylase"/>
</dbReference>
<evidence type="ECO:0000256" key="4">
    <source>
        <dbReference type="ARBA" id="ARBA00012045"/>
    </source>
</evidence>
<dbReference type="GO" id="GO:0034039">
    <property type="term" value="F:8-oxo-7,8-dihydroguanine DNA N-glycosylase activity"/>
    <property type="evidence" value="ECO:0007669"/>
    <property type="project" value="TreeGrafter"/>
</dbReference>
<dbReference type="InterPro" id="IPR023170">
    <property type="entry name" value="HhH_base_excis_C"/>
</dbReference>
<comment type="cofactor">
    <cofactor evidence="2">
        <name>[4Fe-4S] cluster</name>
        <dbReference type="ChEBI" id="CHEBI:49883"/>
    </cofactor>
</comment>
<dbReference type="Gene3D" id="1.10.340.30">
    <property type="entry name" value="Hypothetical protein, domain 2"/>
    <property type="match status" value="1"/>
</dbReference>
<evidence type="ECO:0000256" key="9">
    <source>
        <dbReference type="ARBA" id="ARBA00023004"/>
    </source>
</evidence>
<comment type="similarity">
    <text evidence="3">Belongs to the Nth/MutY family.</text>
</comment>
<dbReference type="InterPro" id="IPR004036">
    <property type="entry name" value="Endonuclease-III-like_CS2"/>
</dbReference>
<evidence type="ECO:0000313" key="15">
    <source>
        <dbReference type="Proteomes" id="UP000230731"/>
    </source>
</evidence>
<dbReference type="PANTHER" id="PTHR42944:SF1">
    <property type="entry name" value="ADENINE DNA GLYCOSYLASE"/>
    <property type="match status" value="1"/>
</dbReference>
<dbReference type="AlphaFoldDB" id="A0A2M6WYT8"/>
<dbReference type="PANTHER" id="PTHR42944">
    <property type="entry name" value="ADENINE DNA GLYCOSYLASE"/>
    <property type="match status" value="1"/>
</dbReference>
<sequence>MKKDKCSASSLKNFRAKVWRHYRLRKRDLPWRHTKNPYHILVSEIMLQQTQVDRVIPKFQQFLLTFPTLKALAAAPFSDVLEQWQGLGYNRRAKYLKLAAEYAIKNHRGRLPETEVELKKLPGIGPYTAAAIAAFAFNQPTVLIETNIRTVFLHEFFSNETDVPDSTILPIIAATVSRRRAGEWYQALMDFGAHLKKTHGNANRRSLHYTKQSSFTGSNRQLRGQIVRELTLTSSISLPALKRLTNNDRRLVKILGQLEREGFILKAGNSISLAL</sequence>
<dbReference type="Gene3D" id="1.10.1670.10">
    <property type="entry name" value="Helix-hairpin-Helix base-excision DNA repair enzymes (C-terminal)"/>
    <property type="match status" value="1"/>
</dbReference>
<dbReference type="EC" id="3.2.2.31" evidence="4"/>
<keyword evidence="12" id="KW-0326">Glycosidase</keyword>
<dbReference type="Pfam" id="PF00730">
    <property type="entry name" value="HhH-GPD"/>
    <property type="match status" value="1"/>
</dbReference>
<keyword evidence="10" id="KW-0411">Iron-sulfur</keyword>
<reference evidence="15" key="1">
    <citation type="submission" date="2017-09" db="EMBL/GenBank/DDBJ databases">
        <title>Depth-based differentiation of microbial function through sediment-hosted aquifers and enrichment of novel symbionts in the deep terrestrial subsurface.</title>
        <authorList>
            <person name="Probst A.J."/>
            <person name="Ladd B."/>
            <person name="Jarett J.K."/>
            <person name="Geller-Mcgrath D.E."/>
            <person name="Sieber C.M.K."/>
            <person name="Emerson J.B."/>
            <person name="Anantharaman K."/>
            <person name="Thomas B.C."/>
            <person name="Malmstrom R."/>
            <person name="Stieglmeier M."/>
            <person name="Klingl A."/>
            <person name="Woyke T."/>
            <person name="Ryan C.M."/>
            <person name="Banfield J.F."/>
        </authorList>
    </citation>
    <scope>NUCLEOTIDE SEQUENCE [LARGE SCALE GENOMIC DNA]</scope>
</reference>
<dbReference type="GO" id="GO:0035485">
    <property type="term" value="F:adenine/guanine mispair binding"/>
    <property type="evidence" value="ECO:0007669"/>
    <property type="project" value="TreeGrafter"/>
</dbReference>
<dbReference type="SMART" id="SM00478">
    <property type="entry name" value="ENDO3c"/>
    <property type="match status" value="1"/>
</dbReference>
<dbReference type="GO" id="GO:0032357">
    <property type="term" value="F:oxidized purine DNA binding"/>
    <property type="evidence" value="ECO:0007669"/>
    <property type="project" value="TreeGrafter"/>
</dbReference>
<accession>A0A2M6WYT8</accession>
<comment type="catalytic activity">
    <reaction evidence="1">
        <text>Hydrolyzes free adenine bases from 7,8-dihydro-8-oxoguanine:adenine mismatched double-stranded DNA, leaving an apurinic site.</text>
        <dbReference type="EC" id="3.2.2.31"/>
    </reaction>
</comment>
<dbReference type="GO" id="GO:0006284">
    <property type="term" value="P:base-excision repair"/>
    <property type="evidence" value="ECO:0007669"/>
    <property type="project" value="InterPro"/>
</dbReference>
<dbReference type="InterPro" id="IPR003265">
    <property type="entry name" value="HhH-GPD_domain"/>
</dbReference>
<dbReference type="GO" id="GO:0046872">
    <property type="term" value="F:metal ion binding"/>
    <property type="evidence" value="ECO:0007669"/>
    <property type="project" value="UniProtKB-KW"/>
</dbReference>
<protein>
    <recommendedName>
        <fullName evidence="5">Adenine DNA glycosylase</fullName>
        <ecNumber evidence="4">3.2.2.31</ecNumber>
    </recommendedName>
</protein>
<dbReference type="SUPFAM" id="SSF48150">
    <property type="entry name" value="DNA-glycosylase"/>
    <property type="match status" value="1"/>
</dbReference>
<name>A0A2M6WYT8_9BACT</name>
<proteinExistence type="inferred from homology"/>
<evidence type="ECO:0000256" key="2">
    <source>
        <dbReference type="ARBA" id="ARBA00001966"/>
    </source>
</evidence>
<gene>
    <name evidence="14" type="ORF">COT71_03230</name>
</gene>
<evidence type="ECO:0000256" key="1">
    <source>
        <dbReference type="ARBA" id="ARBA00000843"/>
    </source>
</evidence>
<evidence type="ECO:0000256" key="8">
    <source>
        <dbReference type="ARBA" id="ARBA00022801"/>
    </source>
</evidence>
<evidence type="ECO:0000256" key="10">
    <source>
        <dbReference type="ARBA" id="ARBA00023014"/>
    </source>
</evidence>
<feature type="domain" description="HhH-GPD" evidence="13">
    <location>
        <begin position="46"/>
        <end position="194"/>
    </location>
</feature>
<evidence type="ECO:0000256" key="7">
    <source>
        <dbReference type="ARBA" id="ARBA00022763"/>
    </source>
</evidence>
<evidence type="ECO:0000313" key="14">
    <source>
        <dbReference type="EMBL" id="PIT97930.1"/>
    </source>
</evidence>
<dbReference type="GO" id="GO:0004519">
    <property type="term" value="F:endonuclease activity"/>
    <property type="evidence" value="ECO:0007669"/>
    <property type="project" value="UniProtKB-KW"/>
</dbReference>
<keyword evidence="9" id="KW-0408">Iron</keyword>
<dbReference type="GO" id="GO:0051536">
    <property type="term" value="F:iron-sulfur cluster binding"/>
    <property type="evidence" value="ECO:0007669"/>
    <property type="project" value="UniProtKB-KW"/>
</dbReference>
<dbReference type="GO" id="GO:0000701">
    <property type="term" value="F:purine-specific mismatch base pair DNA N-glycosylase activity"/>
    <property type="evidence" value="ECO:0007669"/>
    <property type="project" value="UniProtKB-EC"/>
</dbReference>
<organism evidence="14 15">
    <name type="scientific">Candidatus Andersenbacteria bacterium CG10_big_fil_rev_8_21_14_0_10_54_11</name>
    <dbReference type="NCBI Taxonomy" id="1974485"/>
    <lineage>
        <taxon>Bacteria</taxon>
        <taxon>Candidatus Anderseniibacteriota</taxon>
    </lineage>
</organism>
<keyword evidence="7" id="KW-0227">DNA damage</keyword>
<dbReference type="Pfam" id="PF00633">
    <property type="entry name" value="HHH"/>
    <property type="match status" value="1"/>
</dbReference>
<evidence type="ECO:0000259" key="13">
    <source>
        <dbReference type="SMART" id="SM00478"/>
    </source>
</evidence>
<dbReference type="PROSITE" id="PS01155">
    <property type="entry name" value="ENDONUCLEASE_III_2"/>
    <property type="match status" value="1"/>
</dbReference>
<evidence type="ECO:0000256" key="5">
    <source>
        <dbReference type="ARBA" id="ARBA00022023"/>
    </source>
</evidence>